<comment type="cofactor">
    <cofactor evidence="7">
        <name>Mg(2+)</name>
        <dbReference type="ChEBI" id="CHEBI:18420"/>
    </cofactor>
</comment>
<evidence type="ECO:0000256" key="3">
    <source>
        <dbReference type="ARBA" id="ARBA00022679"/>
    </source>
</evidence>
<reference evidence="9" key="1">
    <citation type="submission" date="2012-03" db="EMBL/GenBank/DDBJ databases">
        <title>Functional metagenomics reveals considerable lignocellulase gene clusters in the gut microbiome of a wood-feeding higher termite.</title>
        <authorList>
            <person name="Liu N."/>
        </authorList>
    </citation>
    <scope>NUCLEOTIDE SEQUENCE</scope>
</reference>
<feature type="transmembrane region" description="Helical" evidence="8">
    <location>
        <begin position="6"/>
        <end position="27"/>
    </location>
</feature>
<evidence type="ECO:0000256" key="4">
    <source>
        <dbReference type="ARBA" id="ARBA00022692"/>
    </source>
</evidence>
<dbReference type="PANTHER" id="PTHR22926">
    <property type="entry name" value="PHOSPHO-N-ACETYLMURAMOYL-PENTAPEPTIDE-TRANSFERASE"/>
    <property type="match status" value="1"/>
</dbReference>
<name>A0A806KL06_9BACT</name>
<protein>
    <submittedName>
        <fullName evidence="9">Undecaprenyl-phosphate N-acetylglucosaminyl 1-phosphate transferase</fullName>
        <ecNumber evidence="9">2.7.8.-</ecNumber>
    </submittedName>
</protein>
<accession>A0A806KL06</accession>
<feature type="transmembrane region" description="Helical" evidence="8">
    <location>
        <begin position="247"/>
        <end position="266"/>
    </location>
</feature>
<dbReference type="PANTHER" id="PTHR22926:SF3">
    <property type="entry name" value="UNDECAPRENYL-PHOSPHATE ALPHA-N-ACETYLGLUCOSAMINYL 1-PHOSPHATE TRANSFERASE"/>
    <property type="match status" value="1"/>
</dbReference>
<feature type="transmembrane region" description="Helical" evidence="8">
    <location>
        <begin position="216"/>
        <end position="235"/>
    </location>
</feature>
<dbReference type="AlphaFoldDB" id="A0A806KL06"/>
<evidence type="ECO:0000256" key="2">
    <source>
        <dbReference type="ARBA" id="ARBA00022475"/>
    </source>
</evidence>
<feature type="binding site" evidence="7">
    <location>
        <position position="220"/>
    </location>
    <ligand>
        <name>Mg(2+)</name>
        <dbReference type="ChEBI" id="CHEBI:18420"/>
    </ligand>
</feature>
<feature type="transmembrane region" description="Helical" evidence="8">
    <location>
        <begin position="76"/>
        <end position="94"/>
    </location>
</feature>
<keyword evidence="6 8" id="KW-0472">Membrane</keyword>
<keyword evidence="7" id="KW-0460">Magnesium</keyword>
<dbReference type="CDD" id="cd06853">
    <property type="entry name" value="GT_WecA_like"/>
    <property type="match status" value="1"/>
</dbReference>
<dbReference type="GO" id="GO:0005886">
    <property type="term" value="C:plasma membrane"/>
    <property type="evidence" value="ECO:0007669"/>
    <property type="project" value="UniProtKB-SubCell"/>
</dbReference>
<evidence type="ECO:0000256" key="6">
    <source>
        <dbReference type="ARBA" id="ARBA00023136"/>
    </source>
</evidence>
<feature type="transmembrane region" description="Helical" evidence="8">
    <location>
        <begin position="48"/>
        <end position="70"/>
    </location>
</feature>
<feature type="transmembrane region" description="Helical" evidence="8">
    <location>
        <begin position="190"/>
        <end position="209"/>
    </location>
</feature>
<dbReference type="GO" id="GO:0046872">
    <property type="term" value="F:metal ion binding"/>
    <property type="evidence" value="ECO:0007669"/>
    <property type="project" value="UniProtKB-KW"/>
</dbReference>
<dbReference type="GO" id="GO:0016780">
    <property type="term" value="F:phosphotransferase activity, for other substituted phosphate groups"/>
    <property type="evidence" value="ECO:0007669"/>
    <property type="project" value="InterPro"/>
</dbReference>
<dbReference type="EMBL" id="JQ844191">
    <property type="protein sequence ID" value="AGS52391.1"/>
    <property type="molecule type" value="Genomic_DNA"/>
</dbReference>
<dbReference type="GO" id="GO:0071555">
    <property type="term" value="P:cell wall organization"/>
    <property type="evidence" value="ECO:0007669"/>
    <property type="project" value="TreeGrafter"/>
</dbReference>
<feature type="transmembrane region" description="Helical" evidence="8">
    <location>
        <begin position="297"/>
        <end position="316"/>
    </location>
</feature>
<evidence type="ECO:0000256" key="5">
    <source>
        <dbReference type="ARBA" id="ARBA00022989"/>
    </source>
</evidence>
<feature type="transmembrane region" description="Helical" evidence="8">
    <location>
        <begin position="138"/>
        <end position="158"/>
    </location>
</feature>
<keyword evidence="3 9" id="KW-0808">Transferase</keyword>
<dbReference type="GO" id="GO:0009103">
    <property type="term" value="P:lipopolysaccharide biosynthetic process"/>
    <property type="evidence" value="ECO:0007669"/>
    <property type="project" value="TreeGrafter"/>
</dbReference>
<comment type="subcellular location">
    <subcellularLocation>
        <location evidence="1">Cell membrane</location>
        <topology evidence="1">Multi-pass membrane protein</topology>
    </subcellularLocation>
</comment>
<dbReference type="InterPro" id="IPR000715">
    <property type="entry name" value="Glycosyl_transferase_4"/>
</dbReference>
<keyword evidence="4 8" id="KW-0812">Transmembrane</keyword>
<evidence type="ECO:0000256" key="8">
    <source>
        <dbReference type="SAM" id="Phobius"/>
    </source>
</evidence>
<evidence type="ECO:0000256" key="7">
    <source>
        <dbReference type="PIRSR" id="PIRSR600715-1"/>
    </source>
</evidence>
<organism evidence="9">
    <name type="scientific">uncultured bacterium contig00077</name>
    <dbReference type="NCBI Taxonomy" id="1181555"/>
    <lineage>
        <taxon>Bacteria</taxon>
        <taxon>environmental samples</taxon>
    </lineage>
</organism>
<feature type="transmembrane region" description="Helical" evidence="8">
    <location>
        <begin position="165"/>
        <end position="184"/>
    </location>
</feature>
<keyword evidence="5 8" id="KW-1133">Transmembrane helix</keyword>
<evidence type="ECO:0000313" key="9">
    <source>
        <dbReference type="EMBL" id="AGS52391.1"/>
    </source>
</evidence>
<feature type="transmembrane region" description="Helical" evidence="8">
    <location>
        <begin position="106"/>
        <end position="123"/>
    </location>
</feature>
<dbReference type="EC" id="2.7.8.-" evidence="9"/>
<evidence type="ECO:0000256" key="1">
    <source>
        <dbReference type="ARBA" id="ARBA00004651"/>
    </source>
</evidence>
<dbReference type="Pfam" id="PF00953">
    <property type="entry name" value="Glycos_transf_4"/>
    <property type="match status" value="1"/>
</dbReference>
<proteinExistence type="predicted"/>
<sequence length="355" mass="38785">MAFILIIFAVSTVFSLGAVSLVLKLSHRKKWYDHVDERKIHSGEIPRLGGIGFTFAFLVITSVMSIFFGINGANVLRFLPCVIAMIITLISGLYDDFRPMAARYKIILQLIATVCVIIPGFNFDRLLYTGSGFLSDLAFLSIPVTLLWIIGITNAINLLDGVDGLAGGLSALIAFFLGLIYFSFAGASKSVLFCTCIVGVLVGFLILNAPFPRAKIFMGDCGSQFLGITLAILPLMKETGMTTSLPVLYAAAVFVIPIFDTTAAVWRRIRDGKKIYEPDKSHLHHKLINLGLNARKVILVVYSLQIVVGTLTFLAIRSQGIISLLILGSAYLVALIFFTTVHFLNRAANLKNTPQ</sequence>
<dbReference type="GO" id="GO:0044038">
    <property type="term" value="P:cell wall macromolecule biosynthetic process"/>
    <property type="evidence" value="ECO:0007669"/>
    <property type="project" value="TreeGrafter"/>
</dbReference>
<keyword evidence="7" id="KW-0479">Metal-binding</keyword>
<keyword evidence="2" id="KW-1003">Cell membrane</keyword>
<feature type="transmembrane region" description="Helical" evidence="8">
    <location>
        <begin position="322"/>
        <end position="344"/>
    </location>
</feature>
<feature type="binding site" evidence="7">
    <location>
        <position position="157"/>
    </location>
    <ligand>
        <name>Mg(2+)</name>
        <dbReference type="ChEBI" id="CHEBI:18420"/>
    </ligand>
</feature>